<feature type="transmembrane region" description="Helical" evidence="1">
    <location>
        <begin position="38"/>
        <end position="70"/>
    </location>
</feature>
<dbReference type="InterPro" id="IPR010331">
    <property type="entry name" value="ExoD"/>
</dbReference>
<protein>
    <submittedName>
        <fullName evidence="2">Exopolysaccharide synthesis, ExoD</fullName>
    </submittedName>
</protein>
<dbReference type="eggNOG" id="COG3932">
    <property type="taxonomic scope" value="Bacteria"/>
</dbReference>
<keyword evidence="1" id="KW-1133">Transmembrane helix</keyword>
<gene>
    <name evidence="2" type="ORF">H261_04635</name>
</gene>
<keyword evidence="1" id="KW-0472">Membrane</keyword>
<evidence type="ECO:0000313" key="3">
    <source>
        <dbReference type="Proteomes" id="UP000011744"/>
    </source>
</evidence>
<feature type="transmembrane region" description="Helical" evidence="1">
    <location>
        <begin position="144"/>
        <end position="163"/>
    </location>
</feature>
<dbReference type="STRING" id="1244869.H261_04635"/>
<dbReference type="PANTHER" id="PTHR41795">
    <property type="entry name" value="EXOPOLYSACCHARIDE SYNTHESIS PROTEIN"/>
    <property type="match status" value="1"/>
</dbReference>
<sequence length="195" mass="19677">MSRPPSPALHLAGLRRVGGPAGPTLAEAAAHLAERSTLLIVMLMAALAMVPSPGLPLGLVAGLAIAWLAFASLRGRGGGLPVRLAGRALPRGILDAALRRLVPLLRRVQRLTRPRLPHLVQGGGHGLALGAIGLQGLVLAVPLPFGNVAPAAAIVVLAAGLLWRDGIGVLLGHLLGLLSLGVIGGLAWSAVVLAT</sequence>
<organism evidence="2 3">
    <name type="scientific">Paramagnetospirillum caucaseum</name>
    <dbReference type="NCBI Taxonomy" id="1244869"/>
    <lineage>
        <taxon>Bacteria</taxon>
        <taxon>Pseudomonadati</taxon>
        <taxon>Pseudomonadota</taxon>
        <taxon>Alphaproteobacteria</taxon>
        <taxon>Rhodospirillales</taxon>
        <taxon>Magnetospirillaceae</taxon>
        <taxon>Paramagnetospirillum</taxon>
    </lineage>
</organism>
<reference evidence="2 3" key="1">
    <citation type="journal article" date="2014" name="Genome Announc.">
        <title>Draft Genome Sequence of Magnetospirillum sp. Strain SO-1, a Freshwater Magnetotactic Bacterium Isolated from the Ol'khovka River, Russia.</title>
        <authorList>
            <person name="Grouzdev D.S."/>
            <person name="Dziuba M.V."/>
            <person name="Sukhacheva M.S."/>
            <person name="Mardanov A.V."/>
            <person name="Beletskiy A.V."/>
            <person name="Kuznetsov B.B."/>
            <person name="Skryabin K.G."/>
        </authorList>
    </citation>
    <scope>NUCLEOTIDE SEQUENCE [LARGE SCALE GENOMIC DNA]</scope>
    <source>
        <strain evidence="2 3">SO-1</strain>
    </source>
</reference>
<dbReference type="EMBL" id="AONQ01000008">
    <property type="protein sequence ID" value="EME71195.1"/>
    <property type="molecule type" value="Genomic_DNA"/>
</dbReference>
<evidence type="ECO:0000256" key="1">
    <source>
        <dbReference type="SAM" id="Phobius"/>
    </source>
</evidence>
<dbReference type="PATRIC" id="fig|1244869.3.peg.932"/>
<keyword evidence="3" id="KW-1185">Reference proteome</keyword>
<dbReference type="Proteomes" id="UP000011744">
    <property type="component" value="Unassembled WGS sequence"/>
</dbReference>
<dbReference type="RefSeq" id="WP_008614855.1">
    <property type="nucleotide sequence ID" value="NZ_AONQ01000008.1"/>
</dbReference>
<proteinExistence type="predicted"/>
<dbReference type="AlphaFoldDB" id="M2Z9W7"/>
<evidence type="ECO:0000313" key="2">
    <source>
        <dbReference type="EMBL" id="EME71195.1"/>
    </source>
</evidence>
<dbReference type="Pfam" id="PF06055">
    <property type="entry name" value="ExoD"/>
    <property type="match status" value="1"/>
</dbReference>
<feature type="transmembrane region" description="Helical" evidence="1">
    <location>
        <begin position="170"/>
        <end position="194"/>
    </location>
</feature>
<keyword evidence="1" id="KW-0812">Transmembrane</keyword>
<name>M2Z9W7_9PROT</name>
<accession>M2Z9W7</accession>
<dbReference type="PANTHER" id="PTHR41795:SF1">
    <property type="entry name" value="EXOPOLYSACCHARIDE SYNTHESIS PROTEIN"/>
    <property type="match status" value="1"/>
</dbReference>
<comment type="caution">
    <text evidence="2">The sequence shown here is derived from an EMBL/GenBank/DDBJ whole genome shotgun (WGS) entry which is preliminary data.</text>
</comment>
<dbReference type="PIRSF" id="PIRSF033239">
    <property type="entry name" value="ExoD"/>
    <property type="match status" value="1"/>
</dbReference>
<feature type="transmembrane region" description="Helical" evidence="1">
    <location>
        <begin position="116"/>
        <end position="138"/>
    </location>
</feature>